<evidence type="ECO:0000313" key="3">
    <source>
        <dbReference type="RefSeq" id="XP_050939306.1"/>
    </source>
</evidence>
<keyword evidence="2" id="KW-1185">Reference proteome</keyword>
<accession>A0ABM3KNF4</accession>
<proteinExistence type="predicted"/>
<feature type="compositionally biased region" description="Low complexity" evidence="1">
    <location>
        <begin position="13"/>
        <end position="25"/>
    </location>
</feature>
<dbReference type="GeneID" id="127148920"/>
<gene>
    <name evidence="3" type="primary">LOC127148920</name>
</gene>
<reference evidence="3" key="1">
    <citation type="submission" date="2025-08" db="UniProtKB">
        <authorList>
            <consortium name="RefSeq"/>
        </authorList>
    </citation>
    <scope>IDENTIFICATION</scope>
    <source>
        <tissue evidence="3">Stem</tissue>
    </source>
</reference>
<name>A0ABM3KNF4_CUCME</name>
<feature type="region of interest" description="Disordered" evidence="1">
    <location>
        <begin position="1"/>
        <end position="25"/>
    </location>
</feature>
<dbReference type="Pfam" id="PF14223">
    <property type="entry name" value="Retrotran_gag_2"/>
    <property type="match status" value="1"/>
</dbReference>
<organism evidence="2 3">
    <name type="scientific">Cucumis melo</name>
    <name type="common">Muskmelon</name>
    <dbReference type="NCBI Taxonomy" id="3656"/>
    <lineage>
        <taxon>Eukaryota</taxon>
        <taxon>Viridiplantae</taxon>
        <taxon>Streptophyta</taxon>
        <taxon>Embryophyta</taxon>
        <taxon>Tracheophyta</taxon>
        <taxon>Spermatophyta</taxon>
        <taxon>Magnoliopsida</taxon>
        <taxon>eudicotyledons</taxon>
        <taxon>Gunneridae</taxon>
        <taxon>Pentapetalae</taxon>
        <taxon>rosids</taxon>
        <taxon>fabids</taxon>
        <taxon>Cucurbitales</taxon>
        <taxon>Cucurbitaceae</taxon>
        <taxon>Benincaseae</taxon>
        <taxon>Cucumis</taxon>
    </lineage>
</organism>
<evidence type="ECO:0000313" key="2">
    <source>
        <dbReference type="Proteomes" id="UP001652600"/>
    </source>
</evidence>
<sequence length="275" mass="30301">MATPGSQSNLPETSNPISKSSSNPSVPTSTLFLLSNIYNLVPIRLDSTNYVLWKYQVSSILKAHSLFGHIDDTLLCPPKHLPSLTLGTNSEINPKYLQWLSRDQALITLIDPLYHPLPLPTLSAQSPLRSALYTMKKTPSESIDQYTSRIKSLVDKLATGFVSLEDEEILVHTLNGLPVAFNAFRTSIRTRSGNISLEELHTLLISKETTMAKTSAIEAIPTAMAPFHPPQHHGSRGRGRRFHSTGLKQILDIMAASFVKYVTNKDMGLSIAIIA</sequence>
<dbReference type="PANTHER" id="PTHR47481:SF28">
    <property type="entry name" value="RETROTRANSPOSON COPIA-LIKE N-TERMINAL DOMAIN-CONTAINING PROTEIN"/>
    <property type="match status" value="1"/>
</dbReference>
<dbReference type="Proteomes" id="UP001652600">
    <property type="component" value="Chromosome 4"/>
</dbReference>
<protein>
    <submittedName>
        <fullName evidence="3">Uncharacterized protein LOC127148920</fullName>
    </submittedName>
</protein>
<dbReference type="PANTHER" id="PTHR47481">
    <property type="match status" value="1"/>
</dbReference>
<evidence type="ECO:0000256" key="1">
    <source>
        <dbReference type="SAM" id="MobiDB-lite"/>
    </source>
</evidence>
<feature type="compositionally biased region" description="Polar residues" evidence="1">
    <location>
        <begin position="1"/>
        <end position="12"/>
    </location>
</feature>
<dbReference type="RefSeq" id="XP_050939306.1">
    <property type="nucleotide sequence ID" value="XM_051083349.1"/>
</dbReference>